<dbReference type="InParanoid" id="S2J9K1"/>
<dbReference type="Proteomes" id="UP000014254">
    <property type="component" value="Unassembled WGS sequence"/>
</dbReference>
<evidence type="ECO:0000313" key="1">
    <source>
        <dbReference type="EMBL" id="EPB86826.1"/>
    </source>
</evidence>
<dbReference type="OrthoDB" id="2289025at2759"/>
<accession>S2J9K1</accession>
<dbReference type="VEuPathDB" id="FungiDB:HMPREF1544_06351"/>
<sequence>MYRVNNGRREEFEERKNFQHPLEEVQAIWQVHLRFSAIKFNKCCASTDNRRYISTWYPNVLATGTSVSSSDDTTFTLDFTRPTDNYLLIFMEADVSARFYEFQLPIKRKTDSKVHLTLEENVQHILALSSILLLKPARTHVDLHEYISLNTCDALPKRQFDRL</sequence>
<reference evidence="2" key="1">
    <citation type="submission" date="2013-05" db="EMBL/GenBank/DDBJ databases">
        <title>The Genome sequence of Mucor circinelloides f. circinelloides 1006PhL.</title>
        <authorList>
            <consortium name="The Broad Institute Genomics Platform"/>
            <person name="Cuomo C."/>
            <person name="Earl A."/>
            <person name="Findley K."/>
            <person name="Lee S.C."/>
            <person name="Walker B."/>
            <person name="Young S."/>
            <person name="Zeng Q."/>
            <person name="Gargeya S."/>
            <person name="Fitzgerald M."/>
            <person name="Haas B."/>
            <person name="Abouelleil A."/>
            <person name="Allen A.W."/>
            <person name="Alvarado L."/>
            <person name="Arachchi H.M."/>
            <person name="Berlin A.M."/>
            <person name="Chapman S.B."/>
            <person name="Gainer-Dewar J."/>
            <person name="Goldberg J."/>
            <person name="Griggs A."/>
            <person name="Gujja S."/>
            <person name="Hansen M."/>
            <person name="Howarth C."/>
            <person name="Imamovic A."/>
            <person name="Ireland A."/>
            <person name="Larimer J."/>
            <person name="McCowan C."/>
            <person name="Murphy C."/>
            <person name="Pearson M."/>
            <person name="Poon T.W."/>
            <person name="Priest M."/>
            <person name="Roberts A."/>
            <person name="Saif S."/>
            <person name="Shea T."/>
            <person name="Sisk P."/>
            <person name="Sykes S."/>
            <person name="Wortman J."/>
            <person name="Nusbaum C."/>
            <person name="Birren B."/>
        </authorList>
    </citation>
    <scope>NUCLEOTIDE SEQUENCE [LARGE SCALE GENOMIC DNA]</scope>
    <source>
        <strain evidence="2">1006PhL</strain>
    </source>
</reference>
<dbReference type="AlphaFoldDB" id="S2J9K1"/>
<keyword evidence="2" id="KW-1185">Reference proteome</keyword>
<evidence type="ECO:0000313" key="2">
    <source>
        <dbReference type="Proteomes" id="UP000014254"/>
    </source>
</evidence>
<name>S2J9K1_MUCC1</name>
<dbReference type="eggNOG" id="ENOG502TAP5">
    <property type="taxonomic scope" value="Eukaryota"/>
</dbReference>
<gene>
    <name evidence="1" type="ORF">HMPREF1544_06351</name>
</gene>
<dbReference type="EMBL" id="KE123980">
    <property type="protein sequence ID" value="EPB86826.1"/>
    <property type="molecule type" value="Genomic_DNA"/>
</dbReference>
<protein>
    <submittedName>
        <fullName evidence="1">Uncharacterized protein</fullName>
    </submittedName>
</protein>
<organism evidence="1 2">
    <name type="scientific">Mucor circinelloides f. circinelloides (strain 1006PhL)</name>
    <name type="common">Mucormycosis agent</name>
    <name type="synonym">Calyptromyces circinelloides</name>
    <dbReference type="NCBI Taxonomy" id="1220926"/>
    <lineage>
        <taxon>Eukaryota</taxon>
        <taxon>Fungi</taxon>
        <taxon>Fungi incertae sedis</taxon>
        <taxon>Mucoromycota</taxon>
        <taxon>Mucoromycotina</taxon>
        <taxon>Mucoromycetes</taxon>
        <taxon>Mucorales</taxon>
        <taxon>Mucorineae</taxon>
        <taxon>Mucoraceae</taxon>
        <taxon>Mucor</taxon>
    </lineage>
</organism>
<proteinExistence type="predicted"/>